<organism evidence="1 2">
    <name type="scientific">Iris pallida</name>
    <name type="common">Sweet iris</name>
    <dbReference type="NCBI Taxonomy" id="29817"/>
    <lineage>
        <taxon>Eukaryota</taxon>
        <taxon>Viridiplantae</taxon>
        <taxon>Streptophyta</taxon>
        <taxon>Embryophyta</taxon>
        <taxon>Tracheophyta</taxon>
        <taxon>Spermatophyta</taxon>
        <taxon>Magnoliopsida</taxon>
        <taxon>Liliopsida</taxon>
        <taxon>Asparagales</taxon>
        <taxon>Iridaceae</taxon>
        <taxon>Iridoideae</taxon>
        <taxon>Irideae</taxon>
        <taxon>Iris</taxon>
    </lineage>
</organism>
<name>A0AAX6FNQ9_IRIPA</name>
<evidence type="ECO:0000313" key="2">
    <source>
        <dbReference type="Proteomes" id="UP001140949"/>
    </source>
</evidence>
<dbReference type="Proteomes" id="UP001140949">
    <property type="component" value="Unassembled WGS sequence"/>
</dbReference>
<protein>
    <recommendedName>
        <fullName evidence="3">Photosystem I subunit VIII</fullName>
    </recommendedName>
</protein>
<sequence length="23" mass="2783">MFFNFSPHQSFFPKVLPKSLDLR</sequence>
<reference evidence="1" key="1">
    <citation type="journal article" date="2023" name="GigaByte">
        <title>Genome assembly of the bearded iris, Iris pallida Lam.</title>
        <authorList>
            <person name="Bruccoleri R.E."/>
            <person name="Oakeley E.J."/>
            <person name="Faust A.M.E."/>
            <person name="Altorfer M."/>
            <person name="Dessus-Babus S."/>
            <person name="Burckhardt D."/>
            <person name="Oertli M."/>
            <person name="Naumann U."/>
            <person name="Petersen F."/>
            <person name="Wong J."/>
        </authorList>
    </citation>
    <scope>NUCLEOTIDE SEQUENCE</scope>
    <source>
        <strain evidence="1">GSM-AAB239-AS_SAM_17_03QT</strain>
    </source>
</reference>
<comment type="caution">
    <text evidence="1">The sequence shown here is derived from an EMBL/GenBank/DDBJ whole genome shotgun (WGS) entry which is preliminary data.</text>
</comment>
<proteinExistence type="predicted"/>
<evidence type="ECO:0008006" key="3">
    <source>
        <dbReference type="Google" id="ProtNLM"/>
    </source>
</evidence>
<keyword evidence="2" id="KW-1185">Reference proteome</keyword>
<evidence type="ECO:0000313" key="1">
    <source>
        <dbReference type="EMBL" id="KAJ6818067.1"/>
    </source>
</evidence>
<accession>A0AAX6FNQ9</accession>
<dbReference type="AlphaFoldDB" id="A0AAX6FNQ9"/>
<reference evidence="1" key="2">
    <citation type="submission" date="2023-04" db="EMBL/GenBank/DDBJ databases">
        <authorList>
            <person name="Bruccoleri R.E."/>
            <person name="Oakeley E.J."/>
            <person name="Faust A.-M."/>
            <person name="Dessus-Babus S."/>
            <person name="Altorfer M."/>
            <person name="Burckhardt D."/>
            <person name="Oertli M."/>
            <person name="Naumann U."/>
            <person name="Petersen F."/>
            <person name="Wong J."/>
        </authorList>
    </citation>
    <scope>NUCLEOTIDE SEQUENCE</scope>
    <source>
        <strain evidence="1">GSM-AAB239-AS_SAM_17_03QT</strain>
        <tissue evidence="1">Leaf</tissue>
    </source>
</reference>
<gene>
    <name evidence="1" type="ORF">M6B38_408625</name>
</gene>
<dbReference type="EMBL" id="JANAVB010027399">
    <property type="protein sequence ID" value="KAJ6818067.1"/>
    <property type="molecule type" value="Genomic_DNA"/>
</dbReference>